<dbReference type="AlphaFoldDB" id="A0A7R9AF00"/>
<evidence type="ECO:0000256" key="6">
    <source>
        <dbReference type="ARBA" id="ARBA00022989"/>
    </source>
</evidence>
<dbReference type="Pfam" id="PF00858">
    <property type="entry name" value="ASC"/>
    <property type="match status" value="1"/>
</dbReference>
<protein>
    <submittedName>
        <fullName evidence="13">Uncharacterized protein</fullName>
    </submittedName>
</protein>
<dbReference type="OrthoDB" id="5874059at2759"/>
<evidence type="ECO:0000256" key="4">
    <source>
        <dbReference type="ARBA" id="ARBA00022461"/>
    </source>
</evidence>
<evidence type="ECO:0000256" key="7">
    <source>
        <dbReference type="ARBA" id="ARBA00023053"/>
    </source>
</evidence>
<dbReference type="PRINTS" id="PR01078">
    <property type="entry name" value="AMINACHANNEL"/>
</dbReference>
<dbReference type="PANTHER" id="PTHR11690:SF248">
    <property type="entry name" value="PICKPOCKET 17, ISOFORM A"/>
    <property type="match status" value="1"/>
</dbReference>
<sequence>MNQGLRLYLAPNPDSFPSVGGYRVYIRQPQDTELPVDEGYDVNLGMLSNFGLKTVELDRIPPEDGGNCAPDSYLLNRFDPNIFSVTNETAYSKEECQNFCVPAQMLQDYAVSCLSIDKDISLLLNTDNPALAMECNGTLDNFDSDREKKENDADHSCGCPPQSCTERTIEKSYSTTKMGSDDSLLVDLVAWVRNELKNTKESELRNRTYCRRPNEQAAVVHVFYETISIEKTTETRLYPWSSFIGTLGGLLGLYTGMSFVSVLEMFEWIFDIALYGWKKPRHDKMGPKRRAIIAWKNEDFEASGENHPRGVQAWKDIPVYDSPPLKDTRGSAFDLLFSDHLK</sequence>
<evidence type="ECO:0000256" key="1">
    <source>
        <dbReference type="ARBA" id="ARBA00004141"/>
    </source>
</evidence>
<evidence type="ECO:0000256" key="9">
    <source>
        <dbReference type="ARBA" id="ARBA00023136"/>
    </source>
</evidence>
<dbReference type="Gene3D" id="1.10.287.770">
    <property type="entry name" value="YojJ-like"/>
    <property type="match status" value="1"/>
</dbReference>
<evidence type="ECO:0000256" key="5">
    <source>
        <dbReference type="ARBA" id="ARBA00022692"/>
    </source>
</evidence>
<evidence type="ECO:0000313" key="13">
    <source>
        <dbReference type="EMBL" id="CAD7252635.1"/>
    </source>
</evidence>
<dbReference type="InterPro" id="IPR001873">
    <property type="entry name" value="ENaC"/>
</dbReference>
<evidence type="ECO:0000256" key="12">
    <source>
        <dbReference type="RuleBase" id="RU000679"/>
    </source>
</evidence>
<dbReference type="GO" id="GO:0015280">
    <property type="term" value="F:ligand-gated sodium channel activity"/>
    <property type="evidence" value="ECO:0007669"/>
    <property type="project" value="TreeGrafter"/>
</dbReference>
<keyword evidence="6" id="KW-1133">Transmembrane helix</keyword>
<dbReference type="EMBL" id="CAJPEV010004653">
    <property type="protein sequence ID" value="CAG0902126.1"/>
    <property type="molecule type" value="Genomic_DNA"/>
</dbReference>
<evidence type="ECO:0000256" key="3">
    <source>
        <dbReference type="ARBA" id="ARBA00022448"/>
    </source>
</evidence>
<evidence type="ECO:0000313" key="14">
    <source>
        <dbReference type="Proteomes" id="UP000677054"/>
    </source>
</evidence>
<dbReference type="Proteomes" id="UP000677054">
    <property type="component" value="Unassembled WGS sequence"/>
</dbReference>
<keyword evidence="8 12" id="KW-0406">Ion transport</keyword>
<keyword evidence="5 12" id="KW-0812">Transmembrane</keyword>
<name>A0A7R9AF00_9CRUS</name>
<keyword evidence="14" id="KW-1185">Reference proteome</keyword>
<proteinExistence type="inferred from homology"/>
<evidence type="ECO:0000256" key="2">
    <source>
        <dbReference type="ARBA" id="ARBA00007193"/>
    </source>
</evidence>
<keyword evidence="4 12" id="KW-0894">Sodium channel</keyword>
<comment type="subcellular location">
    <subcellularLocation>
        <location evidence="1">Membrane</location>
        <topology evidence="1">Multi-pass membrane protein</topology>
    </subcellularLocation>
</comment>
<evidence type="ECO:0000256" key="11">
    <source>
        <dbReference type="ARBA" id="ARBA00023303"/>
    </source>
</evidence>
<organism evidence="13">
    <name type="scientific">Darwinula stevensoni</name>
    <dbReference type="NCBI Taxonomy" id="69355"/>
    <lineage>
        <taxon>Eukaryota</taxon>
        <taxon>Metazoa</taxon>
        <taxon>Ecdysozoa</taxon>
        <taxon>Arthropoda</taxon>
        <taxon>Crustacea</taxon>
        <taxon>Oligostraca</taxon>
        <taxon>Ostracoda</taxon>
        <taxon>Podocopa</taxon>
        <taxon>Podocopida</taxon>
        <taxon>Darwinulocopina</taxon>
        <taxon>Darwinuloidea</taxon>
        <taxon>Darwinulidae</taxon>
        <taxon>Darwinula</taxon>
    </lineage>
</organism>
<dbReference type="EMBL" id="LR904170">
    <property type="protein sequence ID" value="CAD7252635.1"/>
    <property type="molecule type" value="Genomic_DNA"/>
</dbReference>
<gene>
    <name evidence="13" type="ORF">DSTB1V02_LOCUS12393</name>
</gene>
<dbReference type="PANTHER" id="PTHR11690">
    <property type="entry name" value="AMILORIDE-SENSITIVE SODIUM CHANNEL-RELATED"/>
    <property type="match status" value="1"/>
</dbReference>
<comment type="similarity">
    <text evidence="2 12">Belongs to the amiloride-sensitive sodium channel (TC 1.A.6) family.</text>
</comment>
<keyword evidence="11 12" id="KW-0407">Ion channel</keyword>
<accession>A0A7R9AF00</accession>
<keyword evidence="7" id="KW-0915">Sodium</keyword>
<reference evidence="13" key="1">
    <citation type="submission" date="2020-11" db="EMBL/GenBank/DDBJ databases">
        <authorList>
            <person name="Tran Van P."/>
        </authorList>
    </citation>
    <scope>NUCLEOTIDE SEQUENCE</scope>
</reference>
<keyword evidence="3 12" id="KW-0813">Transport</keyword>
<evidence type="ECO:0000256" key="8">
    <source>
        <dbReference type="ARBA" id="ARBA00023065"/>
    </source>
</evidence>
<dbReference type="GO" id="GO:0005886">
    <property type="term" value="C:plasma membrane"/>
    <property type="evidence" value="ECO:0007669"/>
    <property type="project" value="TreeGrafter"/>
</dbReference>
<evidence type="ECO:0000256" key="10">
    <source>
        <dbReference type="ARBA" id="ARBA00023201"/>
    </source>
</evidence>
<keyword evidence="10 12" id="KW-0739">Sodium transport</keyword>
<keyword evidence="9" id="KW-0472">Membrane</keyword>